<name>A0A445MXE4_9BACT</name>
<organism evidence="2">
    <name type="scientific">uncultured Desulfobacterium sp</name>
    <dbReference type="NCBI Taxonomy" id="201089"/>
    <lineage>
        <taxon>Bacteria</taxon>
        <taxon>Pseudomonadati</taxon>
        <taxon>Thermodesulfobacteriota</taxon>
        <taxon>Desulfobacteria</taxon>
        <taxon>Desulfobacterales</taxon>
        <taxon>Desulfobacteriaceae</taxon>
        <taxon>Desulfobacterium</taxon>
        <taxon>environmental samples</taxon>
    </lineage>
</organism>
<sequence>MDVHLHQISEVPERAQNKVWQAPTARGSKTDLEILNDRSTGKYRTERNRIVNEKYDAYLWQANI</sequence>
<dbReference type="AlphaFoldDB" id="A0A445MXE4"/>
<feature type="region of interest" description="Disordered" evidence="1">
    <location>
        <begin position="1"/>
        <end position="23"/>
    </location>
</feature>
<dbReference type="EMBL" id="OJIN01000122">
    <property type="protein sequence ID" value="SPD74166.1"/>
    <property type="molecule type" value="Genomic_DNA"/>
</dbReference>
<evidence type="ECO:0000256" key="1">
    <source>
        <dbReference type="SAM" id="MobiDB-lite"/>
    </source>
</evidence>
<protein>
    <submittedName>
        <fullName evidence="2">Uncharacterized protein</fullName>
    </submittedName>
</protein>
<feature type="compositionally biased region" description="Basic and acidic residues" evidence="1">
    <location>
        <begin position="1"/>
        <end position="16"/>
    </location>
</feature>
<proteinExistence type="predicted"/>
<evidence type="ECO:0000313" key="2">
    <source>
        <dbReference type="EMBL" id="SPD74166.1"/>
    </source>
</evidence>
<reference evidence="2" key="1">
    <citation type="submission" date="2018-01" db="EMBL/GenBank/DDBJ databases">
        <authorList>
            <person name="Regsiter A."/>
            <person name="William W."/>
        </authorList>
    </citation>
    <scope>NUCLEOTIDE SEQUENCE</scope>
    <source>
        <strain evidence="2">TRIP AH-1</strain>
    </source>
</reference>
<accession>A0A445MXE4</accession>
<gene>
    <name evidence="2" type="ORF">PITCH_A2080005</name>
</gene>